<dbReference type="InterPro" id="IPR040955">
    <property type="entry name" value="IMP2_N"/>
</dbReference>
<evidence type="ECO:0000256" key="1">
    <source>
        <dbReference type="SAM" id="MobiDB-lite"/>
    </source>
</evidence>
<feature type="domain" description="Immune mapped protein 2 N-terminal" evidence="2">
    <location>
        <begin position="289"/>
        <end position="374"/>
    </location>
</feature>
<proteinExistence type="predicted"/>
<dbReference type="AlphaFoldDB" id="A0AAD3H9M8"/>
<comment type="caution">
    <text evidence="3">The sequence shown here is derived from an EMBL/GenBank/DDBJ whole genome shotgun (WGS) entry which is preliminary data.</text>
</comment>
<feature type="domain" description="Immune mapped protein 2 N-terminal" evidence="2">
    <location>
        <begin position="71"/>
        <end position="147"/>
    </location>
</feature>
<organism evidence="3 4">
    <name type="scientific">Chaetoceros tenuissimus</name>
    <dbReference type="NCBI Taxonomy" id="426638"/>
    <lineage>
        <taxon>Eukaryota</taxon>
        <taxon>Sar</taxon>
        <taxon>Stramenopiles</taxon>
        <taxon>Ochrophyta</taxon>
        <taxon>Bacillariophyta</taxon>
        <taxon>Coscinodiscophyceae</taxon>
        <taxon>Chaetocerotophycidae</taxon>
        <taxon>Chaetocerotales</taxon>
        <taxon>Chaetocerotaceae</taxon>
        <taxon>Chaetoceros</taxon>
    </lineage>
</organism>
<evidence type="ECO:0000313" key="4">
    <source>
        <dbReference type="Proteomes" id="UP001054902"/>
    </source>
</evidence>
<keyword evidence="4" id="KW-1185">Reference proteome</keyword>
<dbReference type="EMBL" id="BLLK01000047">
    <property type="protein sequence ID" value="GFH55069.1"/>
    <property type="molecule type" value="Genomic_DNA"/>
</dbReference>
<name>A0AAD3H9M8_9STRA</name>
<gene>
    <name evidence="3" type="ORF">CTEN210_11545</name>
</gene>
<dbReference type="Pfam" id="PF18590">
    <property type="entry name" value="IMP2_N"/>
    <property type="match status" value="2"/>
</dbReference>
<feature type="region of interest" description="Disordered" evidence="1">
    <location>
        <begin position="245"/>
        <end position="283"/>
    </location>
</feature>
<evidence type="ECO:0000259" key="2">
    <source>
        <dbReference type="Pfam" id="PF18590"/>
    </source>
</evidence>
<feature type="compositionally biased region" description="Basic and acidic residues" evidence="1">
    <location>
        <begin position="271"/>
        <end position="283"/>
    </location>
</feature>
<feature type="region of interest" description="Disordered" evidence="1">
    <location>
        <begin position="33"/>
        <end position="55"/>
    </location>
</feature>
<evidence type="ECO:0000313" key="3">
    <source>
        <dbReference type="EMBL" id="GFH55069.1"/>
    </source>
</evidence>
<sequence>MDVSELNEEDLRALLTILQKDHPEALQSAIETYNSSPETEQEDITFTPPSEEDTQDESINVEEKFMHLTSKKGCYLWYDATSATLKLQYTDKPVPSAIGFYSSPSIPEFKYKKNFGRASLISGCAAGVNGRKQYYSGWCQFIRAARAAIIDGDGGEMWIFPKLASNQGLDVDIYIYNQMAEIQTMILPENKALLKEDLEVADAVTCLPRHSAVFEEVKKMEINKWLVRANNVGATSRFTVAAVAGPSSAEKDQNGDGSSGRSSPSNYGGVVEKKEDLSEIEKPPHEEEKGCYLLYDADACKLKLQYSKTRVRDAIGFYHAGEGHTIRGFKFTKNFGREELTSNCSGGVAGRKNFYSGWCQFVRAAKALNGPVYIYPRKENQPGLAVDIYVYYKDPDGQPQLNLDGNCSIKFEEGVACNINNIDGIAVLPKHAEFFSEIKTMDMNRWMTEGNNIGATSRFE</sequence>
<reference evidence="3 4" key="1">
    <citation type="journal article" date="2021" name="Sci. Rep.">
        <title>The genome of the diatom Chaetoceros tenuissimus carries an ancient integrated fragment of an extant virus.</title>
        <authorList>
            <person name="Hongo Y."/>
            <person name="Kimura K."/>
            <person name="Takaki Y."/>
            <person name="Yoshida Y."/>
            <person name="Baba S."/>
            <person name="Kobayashi G."/>
            <person name="Nagasaki K."/>
            <person name="Hano T."/>
            <person name="Tomaru Y."/>
        </authorList>
    </citation>
    <scope>NUCLEOTIDE SEQUENCE [LARGE SCALE GENOMIC DNA]</scope>
    <source>
        <strain evidence="3 4">NIES-3715</strain>
    </source>
</reference>
<dbReference type="Proteomes" id="UP001054902">
    <property type="component" value="Unassembled WGS sequence"/>
</dbReference>
<accession>A0AAD3H9M8</accession>
<protein>
    <recommendedName>
        <fullName evidence="2">Immune mapped protein 2 N-terminal domain-containing protein</fullName>
    </recommendedName>
</protein>
<feature type="compositionally biased region" description="Polar residues" evidence="1">
    <location>
        <begin position="255"/>
        <end position="266"/>
    </location>
</feature>